<dbReference type="InterPro" id="IPR027417">
    <property type="entry name" value="P-loop_NTPase"/>
</dbReference>
<dbReference type="GO" id="GO:0140664">
    <property type="term" value="F:ATP-dependent DNA damage sensor activity"/>
    <property type="evidence" value="ECO:0007669"/>
    <property type="project" value="InterPro"/>
</dbReference>
<sequence>MYECSGQQILYKERALRYIRIQASDAKDFVITGNITALHSTPAPIIASATNLIVPMKNLVRMEQLSPFDSNTRGDFISGEVIEDGLVRHKFCDDGDIVYKFNQPYIIGNLKLKLGKKQELRNKWSNVVSHIAILDCFASLATYASKCTDLAFPMCRPEFDFDADEPFLEMRRGYHPLLISGEAKLAKKASTFVPNDAVFGIDGTPQTICLTGPNMGGKSTLMRQVAVLVVLAQMGAFVPADSLRLTPSDRIFSRIGAHDCSFLGQSTFYIELNETQSILRNATKDSFVVIDELGRGTSTNDGTAIAGAVLRELADNKHCRTFFSTHYFALCDLVKENKNVRLAHMNFIVENENNEDPTEEDVIFLYKLVDGVCKKSYGFFAAKLAGLPTQLVKEASEAGQLLQKQQERMRATQAARIAKQKQVKALQGIKEACKTGTVTVEELGRMVAAL</sequence>
<dbReference type="SMART" id="SM00534">
    <property type="entry name" value="MUTSac"/>
    <property type="match status" value="1"/>
</dbReference>
<reference evidence="7" key="2">
    <citation type="submission" date="2020-10" db="UniProtKB">
        <authorList>
            <consortium name="WormBaseParasite"/>
        </authorList>
    </citation>
    <scope>IDENTIFICATION</scope>
</reference>
<dbReference type="InterPro" id="IPR000432">
    <property type="entry name" value="DNA_mismatch_repair_MutS_C"/>
</dbReference>
<dbReference type="GO" id="GO:0032301">
    <property type="term" value="C:MutSalpha complex"/>
    <property type="evidence" value="ECO:0007669"/>
    <property type="project" value="TreeGrafter"/>
</dbReference>
<feature type="domain" description="DNA mismatch repair proteins mutS family" evidence="5">
    <location>
        <begin position="286"/>
        <end position="302"/>
    </location>
</feature>
<dbReference type="InterPro" id="IPR045076">
    <property type="entry name" value="MutS"/>
</dbReference>
<protein>
    <submittedName>
        <fullName evidence="7">DNA_MISMATCH_REPAIR_2 domain-containing protein</fullName>
    </submittedName>
</protein>
<evidence type="ECO:0000256" key="3">
    <source>
        <dbReference type="ARBA" id="ARBA00022840"/>
    </source>
</evidence>
<keyword evidence="4" id="KW-0238">DNA-binding</keyword>
<dbReference type="Pfam" id="PF00488">
    <property type="entry name" value="MutS_V"/>
    <property type="match status" value="1"/>
</dbReference>
<dbReference type="SUPFAM" id="SSF52540">
    <property type="entry name" value="P-loop containing nucleoside triphosphate hydrolases"/>
    <property type="match status" value="1"/>
</dbReference>
<dbReference type="GO" id="GO:0030983">
    <property type="term" value="F:mismatched DNA binding"/>
    <property type="evidence" value="ECO:0007669"/>
    <property type="project" value="InterPro"/>
</dbReference>
<evidence type="ECO:0000256" key="1">
    <source>
        <dbReference type="ARBA" id="ARBA00006271"/>
    </source>
</evidence>
<evidence type="ECO:0000256" key="4">
    <source>
        <dbReference type="ARBA" id="ARBA00023125"/>
    </source>
</evidence>
<evidence type="ECO:0000313" key="7">
    <source>
        <dbReference type="WBParaSite" id="Pan_g15927.t1"/>
    </source>
</evidence>
<dbReference type="PANTHER" id="PTHR11361">
    <property type="entry name" value="DNA MISMATCH REPAIR PROTEIN MUTS FAMILY MEMBER"/>
    <property type="match status" value="1"/>
</dbReference>
<dbReference type="PROSITE" id="PS00486">
    <property type="entry name" value="DNA_MISMATCH_REPAIR_2"/>
    <property type="match status" value="1"/>
</dbReference>
<keyword evidence="3" id="KW-0067">ATP-binding</keyword>
<proteinExistence type="inferred from homology"/>
<accession>A0A7E4V2Y3</accession>
<evidence type="ECO:0000256" key="2">
    <source>
        <dbReference type="ARBA" id="ARBA00022741"/>
    </source>
</evidence>
<keyword evidence="6" id="KW-1185">Reference proteome</keyword>
<dbReference type="Gene3D" id="3.40.50.300">
    <property type="entry name" value="P-loop containing nucleotide triphosphate hydrolases"/>
    <property type="match status" value="1"/>
</dbReference>
<comment type="similarity">
    <text evidence="1">Belongs to the DNA mismatch repair MutS family.</text>
</comment>
<dbReference type="GO" id="GO:0005524">
    <property type="term" value="F:ATP binding"/>
    <property type="evidence" value="ECO:0007669"/>
    <property type="project" value="UniProtKB-KW"/>
</dbReference>
<reference evidence="6" key="1">
    <citation type="journal article" date="2013" name="Genetics">
        <title>The draft genome and transcriptome of Panagrellus redivivus are shaped by the harsh demands of a free-living lifestyle.</title>
        <authorList>
            <person name="Srinivasan J."/>
            <person name="Dillman A.R."/>
            <person name="Macchietto M.G."/>
            <person name="Heikkinen L."/>
            <person name="Lakso M."/>
            <person name="Fracchia K.M."/>
            <person name="Antoshechkin I."/>
            <person name="Mortazavi A."/>
            <person name="Wong G."/>
            <person name="Sternberg P.W."/>
        </authorList>
    </citation>
    <scope>NUCLEOTIDE SEQUENCE [LARGE SCALE GENOMIC DNA]</scope>
    <source>
        <strain evidence="6">MT8872</strain>
    </source>
</reference>
<dbReference type="GO" id="GO:0006298">
    <property type="term" value="P:mismatch repair"/>
    <property type="evidence" value="ECO:0007669"/>
    <property type="project" value="InterPro"/>
</dbReference>
<dbReference type="AlphaFoldDB" id="A0A7E4V2Y3"/>
<evidence type="ECO:0000259" key="5">
    <source>
        <dbReference type="PROSITE" id="PS00486"/>
    </source>
</evidence>
<evidence type="ECO:0000313" key="6">
    <source>
        <dbReference type="Proteomes" id="UP000492821"/>
    </source>
</evidence>
<name>A0A7E4V2Y3_PANRE</name>
<dbReference type="PANTHER" id="PTHR11361:SF148">
    <property type="entry name" value="DNA MISMATCH REPAIR PROTEIN MSH6"/>
    <property type="match status" value="1"/>
</dbReference>
<dbReference type="Proteomes" id="UP000492821">
    <property type="component" value="Unassembled WGS sequence"/>
</dbReference>
<organism evidence="6 7">
    <name type="scientific">Panagrellus redivivus</name>
    <name type="common">Microworm</name>
    <dbReference type="NCBI Taxonomy" id="6233"/>
    <lineage>
        <taxon>Eukaryota</taxon>
        <taxon>Metazoa</taxon>
        <taxon>Ecdysozoa</taxon>
        <taxon>Nematoda</taxon>
        <taxon>Chromadorea</taxon>
        <taxon>Rhabditida</taxon>
        <taxon>Tylenchina</taxon>
        <taxon>Panagrolaimomorpha</taxon>
        <taxon>Panagrolaimoidea</taxon>
        <taxon>Panagrolaimidae</taxon>
        <taxon>Panagrellus</taxon>
    </lineage>
</organism>
<keyword evidence="2" id="KW-0547">Nucleotide-binding</keyword>
<dbReference type="WBParaSite" id="Pan_g15927.t1">
    <property type="protein sequence ID" value="Pan_g15927.t1"/>
    <property type="gene ID" value="Pan_g15927"/>
</dbReference>